<feature type="transmembrane region" description="Helical" evidence="1">
    <location>
        <begin position="259"/>
        <end position="276"/>
    </location>
</feature>
<feature type="transmembrane region" description="Helical" evidence="1">
    <location>
        <begin position="333"/>
        <end position="354"/>
    </location>
</feature>
<gene>
    <name evidence="4" type="ordered locus">TREPR_3544</name>
</gene>
<dbReference type="HOGENOM" id="CLU_450500_0_0_12"/>
<feature type="transmembrane region" description="Helical" evidence="1">
    <location>
        <begin position="546"/>
        <end position="567"/>
    </location>
</feature>
<dbReference type="Proteomes" id="UP000009223">
    <property type="component" value="Chromosome"/>
</dbReference>
<feature type="chain" id="PRO_5003329733" evidence="2">
    <location>
        <begin position="28"/>
        <end position="606"/>
    </location>
</feature>
<reference evidence="4 5" key="2">
    <citation type="journal article" date="2011" name="ISME J.">
        <title>RNA-seq reveals cooperative metabolic interactions between two termite-gut spirochete species in co-culture.</title>
        <authorList>
            <person name="Rosenthal A.Z."/>
            <person name="Matson E.G."/>
            <person name="Eldar A."/>
            <person name="Leadbetter J.R."/>
        </authorList>
    </citation>
    <scope>NUCLEOTIDE SEQUENCE [LARGE SCALE GENOMIC DNA]</scope>
    <source>
        <strain evidence="5">ATCC BAA-887 / DSM 12427 / ZAS-2</strain>
    </source>
</reference>
<dbReference type="OrthoDB" id="271709at2"/>
<dbReference type="GO" id="GO:0005886">
    <property type="term" value="C:plasma membrane"/>
    <property type="evidence" value="ECO:0007669"/>
    <property type="project" value="UniProtKB-SubCell"/>
</dbReference>
<dbReference type="STRING" id="545694.TREPR_3544"/>
<dbReference type="Gene3D" id="3.40.50.2030">
    <property type="match status" value="1"/>
</dbReference>
<dbReference type="GO" id="GO:0003824">
    <property type="term" value="F:catalytic activity"/>
    <property type="evidence" value="ECO:0007669"/>
    <property type="project" value="InterPro"/>
</dbReference>
<dbReference type="GO" id="GO:0006824">
    <property type="term" value="P:cobalt ion transport"/>
    <property type="evidence" value="ECO:0007669"/>
    <property type="project" value="UniProtKB-KW"/>
</dbReference>
<dbReference type="InterPro" id="IPR051224">
    <property type="entry name" value="NiCoT_RcnA"/>
</dbReference>
<evidence type="ECO:0000256" key="1">
    <source>
        <dbReference type="SAM" id="Phobius"/>
    </source>
</evidence>
<dbReference type="GO" id="GO:0046583">
    <property type="term" value="F:monoatomic cation efflux transmembrane transporter activity"/>
    <property type="evidence" value="ECO:0007669"/>
    <property type="project" value="TreeGrafter"/>
</dbReference>
<evidence type="ECO:0000313" key="4">
    <source>
        <dbReference type="EMBL" id="AEF85918.1"/>
    </source>
</evidence>
<feature type="domain" description="Urease accessory protein UreH-like transmembrane" evidence="3">
    <location>
        <begin position="507"/>
        <end position="573"/>
    </location>
</feature>
<dbReference type="InterPro" id="IPR039447">
    <property type="entry name" value="UreH-like_TM_dom"/>
</dbReference>
<dbReference type="GO" id="GO:0010045">
    <property type="term" value="P:response to nickel cation"/>
    <property type="evidence" value="ECO:0007669"/>
    <property type="project" value="TreeGrafter"/>
</dbReference>
<evidence type="ECO:0000256" key="2">
    <source>
        <dbReference type="SAM" id="SignalP"/>
    </source>
</evidence>
<keyword evidence="1" id="KW-0472">Membrane</keyword>
<evidence type="ECO:0000313" key="5">
    <source>
        <dbReference type="Proteomes" id="UP000009223"/>
    </source>
</evidence>
<dbReference type="RefSeq" id="WP_015706752.1">
    <property type="nucleotide sequence ID" value="NC_015578.1"/>
</dbReference>
<reference evidence="5" key="1">
    <citation type="submission" date="2009-12" db="EMBL/GenBank/DDBJ databases">
        <title>Complete sequence of Treponema primitia strain ZAS-2.</title>
        <authorList>
            <person name="Tetu S.G."/>
            <person name="Matson E."/>
            <person name="Ren Q."/>
            <person name="Seshadri R."/>
            <person name="Elbourne L."/>
            <person name="Hassan K.A."/>
            <person name="Durkin A."/>
            <person name="Radune D."/>
            <person name="Mohamoud Y."/>
            <person name="Shay R."/>
            <person name="Jin S."/>
            <person name="Zhang X."/>
            <person name="Lucey K."/>
            <person name="Ballor N.R."/>
            <person name="Ottesen E."/>
            <person name="Rosenthal R."/>
            <person name="Allen A."/>
            <person name="Leadbetter J.R."/>
            <person name="Paulsen I.T."/>
        </authorList>
    </citation>
    <scope>NUCLEOTIDE SEQUENCE [LARGE SCALE GENOMIC DNA]</scope>
    <source>
        <strain evidence="5">ATCC BAA-887 / DSM 12427 / ZAS-2</strain>
    </source>
</reference>
<name>F5YIC9_TREPZ</name>
<evidence type="ECO:0000259" key="3">
    <source>
        <dbReference type="Pfam" id="PF13386"/>
    </source>
</evidence>
<dbReference type="PANTHER" id="PTHR40659:SF1">
    <property type="entry name" value="NICKEL_COBALT EFFLUX SYSTEM RCNA"/>
    <property type="match status" value="1"/>
</dbReference>
<dbReference type="EMBL" id="CP001843">
    <property type="protein sequence ID" value="AEF85918.1"/>
    <property type="molecule type" value="Genomic_DNA"/>
</dbReference>
<sequence length="606" mass="65919">MNKMIPSAKLAALLGLLFISFPLPLFAHIADEIAVKTTVEVNKDTVNFKFDISSGVLFSTAFLKTLDPDKNKIFEEKDILAFSEFFLKTLKVDFDGKTEKLSFENFTASEWDYFAAGVSTIILEYALVTKKGRAETTEAEMDQGGYLRCNLRYEFSFYPEIAVYSLSLVNNAPEEIAFLSEKRHEFLQDVLELQYALDPALAAAMAAERTRAAALLPISAAPEKKKPPLSTAAIREFIRSGFERSGIMDFIRGTGSRRIPVLLLILALGVGFLHAFTPGHGKALVGAFLIANQGTVLHAFCLGIVLTLTHTISIYGFGLLASTAAKVFLPGEFVPVLSVACGIFIIGIGIRSFIRRILGKETDHAHLLPNLRILERDTVNILIDGQAAEANEALMIAQDDSELQESLKAAGAENFTLCSPGCSAHVRLPGAIQERQRSEFFRMAIKTGAVDAVVAQSERTIKYIGKLGEKTFIQKSDAVVQEPRELLFSAVRNYASRGAITMPKTQLSWGRVISLGITGGIIPCPDALAVLLVATAAGKVGMGMGIIFLFSLGLAFALILVGMAIVLTKRLLAGQRRFALVLQSLPYFSSLFISALGVLMIKTSFI</sequence>
<dbReference type="KEGG" id="tpi:TREPR_3544"/>
<keyword evidence="1" id="KW-0812">Transmembrane</keyword>
<dbReference type="AlphaFoldDB" id="F5YIC9"/>
<feature type="transmembrane region" description="Helical" evidence="1">
    <location>
        <begin position="296"/>
        <end position="321"/>
    </location>
</feature>
<feature type="signal peptide" evidence="2">
    <location>
        <begin position="1"/>
        <end position="27"/>
    </location>
</feature>
<accession>F5YIC9</accession>
<proteinExistence type="predicted"/>
<feature type="transmembrane region" description="Helical" evidence="1">
    <location>
        <begin position="512"/>
        <end position="534"/>
    </location>
</feature>
<organism evidence="4 5">
    <name type="scientific">Treponema primitia (strain ATCC BAA-887 / DSM 12427 / ZAS-2)</name>
    <dbReference type="NCBI Taxonomy" id="545694"/>
    <lineage>
        <taxon>Bacteria</taxon>
        <taxon>Pseudomonadati</taxon>
        <taxon>Spirochaetota</taxon>
        <taxon>Spirochaetia</taxon>
        <taxon>Spirochaetales</taxon>
        <taxon>Treponemataceae</taxon>
        <taxon>Treponema</taxon>
    </lineage>
</organism>
<dbReference type="InterPro" id="IPR016099">
    <property type="entry name" value="Prismane-like_a/b-sand"/>
</dbReference>
<dbReference type="PANTHER" id="PTHR40659">
    <property type="entry name" value="NICKEL/COBALT EFFLUX SYSTEM RCNA"/>
    <property type="match status" value="1"/>
</dbReference>
<dbReference type="eggNOG" id="COG2215">
    <property type="taxonomic scope" value="Bacteria"/>
</dbReference>
<keyword evidence="1" id="KW-1133">Transmembrane helix</keyword>
<keyword evidence="5" id="KW-1185">Reference proteome</keyword>
<feature type="transmembrane region" description="Helical" evidence="1">
    <location>
        <begin position="579"/>
        <end position="601"/>
    </location>
</feature>
<dbReference type="Pfam" id="PF13386">
    <property type="entry name" value="DsbD_2"/>
    <property type="match status" value="1"/>
</dbReference>
<dbReference type="GO" id="GO:0032025">
    <property type="term" value="P:response to cobalt ion"/>
    <property type="evidence" value="ECO:0007669"/>
    <property type="project" value="TreeGrafter"/>
</dbReference>
<keyword evidence="2" id="KW-0732">Signal</keyword>
<protein>
    <submittedName>
        <fullName evidence="4">High-affinity nickel-transporter</fullName>
    </submittedName>
</protein>
<dbReference type="GO" id="GO:0015099">
    <property type="term" value="F:nickel cation transmembrane transporter activity"/>
    <property type="evidence" value="ECO:0007669"/>
    <property type="project" value="TreeGrafter"/>
</dbReference>